<reference evidence="9" key="1">
    <citation type="submission" date="2018-06" db="EMBL/GenBank/DDBJ databases">
        <authorList>
            <person name="Ashton P.M."/>
            <person name="Dallman T."/>
            <person name="Nair S."/>
            <person name="De Pinna E."/>
            <person name="Peters T."/>
            <person name="Grant K."/>
        </authorList>
    </citation>
    <scope>NUCLEOTIDE SEQUENCE [LARGE SCALE GENOMIC DNA]</scope>
    <source>
        <strain evidence="9">275803</strain>
    </source>
</reference>
<dbReference type="EMBL" id="AAIVAV010000044">
    <property type="protein sequence ID" value="ECI4012244.1"/>
    <property type="molecule type" value="Genomic_DNA"/>
</dbReference>
<keyword evidence="5" id="KW-0732">Signal</keyword>
<dbReference type="GO" id="GO:0008191">
    <property type="term" value="F:metalloendopeptidase inhibitor activity"/>
    <property type="evidence" value="ECO:0007669"/>
    <property type="project" value="InterPro"/>
</dbReference>
<dbReference type="Pfam" id="PF02974">
    <property type="entry name" value="Inh"/>
    <property type="match status" value="1"/>
</dbReference>
<dbReference type="InterPro" id="IPR022815">
    <property type="entry name" value="Inh"/>
</dbReference>
<evidence type="ECO:0000256" key="2">
    <source>
        <dbReference type="ARBA" id="ARBA00006813"/>
    </source>
</evidence>
<dbReference type="AlphaFoldDB" id="A0A5Y3MXB1"/>
<keyword evidence="6" id="KW-0574">Periplasm</keyword>
<dbReference type="Gene3D" id="2.40.128.10">
    <property type="match status" value="1"/>
</dbReference>
<evidence type="ECO:0000256" key="7">
    <source>
        <dbReference type="ARBA" id="ARBA00023215"/>
    </source>
</evidence>
<accession>A0A5Y3MXB1</accession>
<proteinExistence type="inferred from homology"/>
<evidence type="ECO:0000256" key="4">
    <source>
        <dbReference type="ARBA" id="ARBA00022690"/>
    </source>
</evidence>
<keyword evidence="9" id="KW-0645">Protease</keyword>
<dbReference type="GO" id="GO:0042597">
    <property type="term" value="C:periplasmic space"/>
    <property type="evidence" value="ECO:0007669"/>
    <property type="project" value="UniProtKB-SubCell"/>
</dbReference>
<organism evidence="9">
    <name type="scientific">Salmonella enterica subsp. salamae</name>
    <dbReference type="NCBI Taxonomy" id="59202"/>
    <lineage>
        <taxon>Bacteria</taxon>
        <taxon>Pseudomonadati</taxon>
        <taxon>Pseudomonadota</taxon>
        <taxon>Gammaproteobacteria</taxon>
        <taxon>Enterobacterales</taxon>
        <taxon>Enterobacteriaceae</taxon>
        <taxon>Salmonella</taxon>
    </lineage>
</organism>
<name>A0A5Y3MXB1_SALER</name>
<dbReference type="Proteomes" id="UP000839598">
    <property type="component" value="Unassembled WGS sequence"/>
</dbReference>
<keyword evidence="7" id="KW-0481">Metalloenzyme inhibitor</keyword>
<keyword evidence="3" id="KW-0483">Metalloprotease inhibitor</keyword>
<evidence type="ECO:0000256" key="1">
    <source>
        <dbReference type="ARBA" id="ARBA00004418"/>
    </source>
</evidence>
<dbReference type="InterPro" id="IPR016085">
    <property type="entry name" value="Protease_inh_B-barrel_dom"/>
</dbReference>
<gene>
    <name evidence="9" type="ORF">DN310_23835</name>
</gene>
<dbReference type="PRINTS" id="PR01274">
    <property type="entry name" value="MPTASEINHBTR"/>
</dbReference>
<comment type="caution">
    <text evidence="9">The sequence shown here is derived from an EMBL/GenBank/DDBJ whole genome shotgun (WGS) entry which is preliminary data.</text>
</comment>
<sequence length="109" mass="11825">MASSLVLPPAGSLSGQWTVTDESNSCIIQLSAESVESANGYQLSVSPNCAHAVLPETTVAWRPTPDGIALLDKDGLTVLFFSREGEHYRSQIWDNSGKVLKRSKKSRPH</sequence>
<evidence type="ECO:0000256" key="6">
    <source>
        <dbReference type="ARBA" id="ARBA00022764"/>
    </source>
</evidence>
<dbReference type="SUPFAM" id="SSF50882">
    <property type="entry name" value="beta-Barrel protease inhibitors"/>
    <property type="match status" value="1"/>
</dbReference>
<comment type="subcellular location">
    <subcellularLocation>
        <location evidence="1">Periplasm</location>
    </subcellularLocation>
</comment>
<evidence type="ECO:0000256" key="3">
    <source>
        <dbReference type="ARBA" id="ARBA00022608"/>
    </source>
</evidence>
<keyword evidence="4" id="KW-0646">Protease inhibitor</keyword>
<evidence type="ECO:0000313" key="9">
    <source>
        <dbReference type="EMBL" id="ECI4012244.1"/>
    </source>
</evidence>
<evidence type="ECO:0000259" key="8">
    <source>
        <dbReference type="Pfam" id="PF02974"/>
    </source>
</evidence>
<dbReference type="InterPro" id="IPR021140">
    <property type="entry name" value="Inh/Omp19"/>
</dbReference>
<evidence type="ECO:0000256" key="5">
    <source>
        <dbReference type="ARBA" id="ARBA00022729"/>
    </source>
</evidence>
<feature type="domain" description="Alkaline proteinase inhibitor/ Outer membrane lipoprotein Omp19" evidence="8">
    <location>
        <begin position="10"/>
        <end position="102"/>
    </location>
</feature>
<comment type="similarity">
    <text evidence="2">Belongs to the protease inhibitor I38 family.</text>
</comment>
<dbReference type="GO" id="GO:0006508">
    <property type="term" value="P:proteolysis"/>
    <property type="evidence" value="ECO:0007669"/>
    <property type="project" value="UniProtKB-KW"/>
</dbReference>
<dbReference type="GO" id="GO:0008233">
    <property type="term" value="F:peptidase activity"/>
    <property type="evidence" value="ECO:0007669"/>
    <property type="project" value="UniProtKB-KW"/>
</dbReference>
<protein>
    <submittedName>
        <fullName evidence="9">Protease</fullName>
    </submittedName>
</protein>
<keyword evidence="9" id="KW-0378">Hydrolase</keyword>